<name>A0A6A6VR38_9PEZI</name>
<sequence length="73" mass="8421">MNSASKQIDQLTEQNTALRWDLDGVKTYLEQFQDWSFELKNSVDSIASSCKQQKDDGSERRLALRPRRETASV</sequence>
<feature type="compositionally biased region" description="Basic and acidic residues" evidence="1">
    <location>
        <begin position="52"/>
        <end position="73"/>
    </location>
</feature>
<evidence type="ECO:0000256" key="1">
    <source>
        <dbReference type="SAM" id="MobiDB-lite"/>
    </source>
</evidence>
<dbReference type="RefSeq" id="XP_033594819.1">
    <property type="nucleotide sequence ID" value="XM_033747786.1"/>
</dbReference>
<dbReference type="GeneID" id="54488840"/>
<feature type="region of interest" description="Disordered" evidence="1">
    <location>
        <begin position="49"/>
        <end position="73"/>
    </location>
</feature>
<dbReference type="AlphaFoldDB" id="A0A6A6VR38"/>
<accession>A0A6A6VR38</accession>
<evidence type="ECO:0000313" key="3">
    <source>
        <dbReference type="Proteomes" id="UP000799437"/>
    </source>
</evidence>
<gene>
    <name evidence="2" type="ORF">EJ05DRAFT_506123</name>
</gene>
<dbReference type="EMBL" id="ML996684">
    <property type="protein sequence ID" value="KAF2752359.1"/>
    <property type="molecule type" value="Genomic_DNA"/>
</dbReference>
<protein>
    <submittedName>
        <fullName evidence="2">Uncharacterized protein</fullName>
    </submittedName>
</protein>
<organism evidence="2 3">
    <name type="scientific">Pseudovirgaria hyperparasitica</name>
    <dbReference type="NCBI Taxonomy" id="470096"/>
    <lineage>
        <taxon>Eukaryota</taxon>
        <taxon>Fungi</taxon>
        <taxon>Dikarya</taxon>
        <taxon>Ascomycota</taxon>
        <taxon>Pezizomycotina</taxon>
        <taxon>Dothideomycetes</taxon>
        <taxon>Dothideomycetes incertae sedis</taxon>
        <taxon>Acrospermales</taxon>
        <taxon>Acrospermaceae</taxon>
        <taxon>Pseudovirgaria</taxon>
    </lineage>
</organism>
<proteinExistence type="predicted"/>
<keyword evidence="3" id="KW-1185">Reference proteome</keyword>
<dbReference type="Proteomes" id="UP000799437">
    <property type="component" value="Unassembled WGS sequence"/>
</dbReference>
<reference evidence="2" key="1">
    <citation type="journal article" date="2020" name="Stud. Mycol.">
        <title>101 Dothideomycetes genomes: a test case for predicting lifestyles and emergence of pathogens.</title>
        <authorList>
            <person name="Haridas S."/>
            <person name="Albert R."/>
            <person name="Binder M."/>
            <person name="Bloem J."/>
            <person name="Labutti K."/>
            <person name="Salamov A."/>
            <person name="Andreopoulos B."/>
            <person name="Baker S."/>
            <person name="Barry K."/>
            <person name="Bills G."/>
            <person name="Bluhm B."/>
            <person name="Cannon C."/>
            <person name="Castanera R."/>
            <person name="Culley D."/>
            <person name="Daum C."/>
            <person name="Ezra D."/>
            <person name="Gonzalez J."/>
            <person name="Henrissat B."/>
            <person name="Kuo A."/>
            <person name="Liang C."/>
            <person name="Lipzen A."/>
            <person name="Lutzoni F."/>
            <person name="Magnuson J."/>
            <person name="Mondo S."/>
            <person name="Nolan M."/>
            <person name="Ohm R."/>
            <person name="Pangilinan J."/>
            <person name="Park H.-J."/>
            <person name="Ramirez L."/>
            <person name="Alfaro M."/>
            <person name="Sun H."/>
            <person name="Tritt A."/>
            <person name="Yoshinaga Y."/>
            <person name="Zwiers L.-H."/>
            <person name="Turgeon B."/>
            <person name="Goodwin S."/>
            <person name="Spatafora J."/>
            <person name="Crous P."/>
            <person name="Grigoriev I."/>
        </authorList>
    </citation>
    <scope>NUCLEOTIDE SEQUENCE</scope>
    <source>
        <strain evidence="2">CBS 121739</strain>
    </source>
</reference>
<evidence type="ECO:0000313" key="2">
    <source>
        <dbReference type="EMBL" id="KAF2752359.1"/>
    </source>
</evidence>